<feature type="modified residue" description="4-aspartylphosphate" evidence="17">
    <location>
        <position position="1097"/>
    </location>
</feature>
<sequence length="1394" mass="157234">MKKSKMLIKNKKQAVLISVIFLCFFAVLAGIAAAYIRKFDNALEEENKRHLSEVATYIGTNMTTVVNDTQQALSSAASAVASMDSENERIRYLKDLAEQYGFAYTGYAAADGMLRATDSTQSGSINDERYFKEAMAGQPAIGDLTRKIFTDRAVSGIVLAVPLREKDGGSGVLVAMMDIRNLGKVLSFDSFGGEGYAYIIDQKGDTVLRTKSLDFNNLYRALESVSFKEGYSLESLKNDVAAHKEGMTLYSNMGVEKYAYYKPIGFNGWTVVNVVAKDVVVGKTVALTRELIVIAVAMLIIFMALGLFAVFSYTVSRSRKRVADEKSAFLANVSHELRTPMNAVVGISEILLRDDLTSKQRDQVLSIMNSGKGLLTIINDILDISKMDSGKFTVTEAPYELESLLYDLTVIIAVRIGEKPVEFLTDVDPMIPKALIGDMGRTKQILLNLVGNAVKFTNEGYIRLGISFEKGQNGQLCLRFEVRDTGIGIKEKDMDKLFTSFNQIDTHRNRNVEGTGLGLSIAKSLCEMMGGGIKVKSEYGKGSVFTATVCQGISDETPMVGKVNGKLRILVYETSELLRRYEGDCLDKLGVPYDLCDTRETFDMYMEKNRYTHILAKRAVLRMLDTAEQMGNAAFITLLNLNEHPLMNDTSVYLPLFTGQLAMVLNKNEKISSPSKQPGAGNTMVRSMPFVSVLVVDDNELNLQIAEGLMEPYGMQIDFAVSGVAAVAAVQKQDYDLVFMDHMMPEMDGVEALKTIRALPDEKYKKLPIIALTANATREAQQFYKNEGFNGFLAKPIDIHRMHDILRKWLKAANDTRADGQQKETGPATENIPQWLLRYRTEEIDFRDGITRIGSISVYTQILRTFYRTVQDKTADLPELIKNDMRRFIIEVHGLKGACAAVSAAGLAALAEKMEQQGNEKDLAKIRTTLPVFTVRVSRAVKEIEGFLNRTEMENQPEKQNDIYFDSCVLNQLEKAFKTYDTEMLKALFSEKTHYLCDEKSTLLLNELRDCYERYEFEWAAEILDTYREGESPCEQEQVQEERTDSRKNIAVVDDNPVNLDLAESVLQTHYRLTKLISGEQLLRYLKIGRPDMILLDIQMPGIDGYETLRQIRKQPEYRRIPVIFLTGQKDSESEQKGFLLGAKDFITKPFDHVAMLARVDAQIELYGYQNNLEEIVRKKTSRIEDLQKMMNQGWAEAIESRDGTTGSHVKNTTRYFRALLEILEKTPQYKKAFPKETRADMLQASAMHDIGKIGIRDEVLKKPGPLTPEEFDHMKTHSQIGGDMVQKIIDNTHPDDFLNYARDMALYHHERWDGSGYPCGLKGNEIPLYVQALSIADVFDALTAVRPYKRAFTMEEALEIMYRDRGKFFAPDMFDLFYDNQVVMRRVLETKIS</sequence>
<name>A0A4P9C8N8_EUBML</name>
<evidence type="ECO:0000256" key="13">
    <source>
        <dbReference type="ARBA" id="ARBA00023012"/>
    </source>
</evidence>
<dbReference type="PROSITE" id="PS50109">
    <property type="entry name" value="HIS_KIN"/>
    <property type="match status" value="1"/>
</dbReference>
<comment type="similarity">
    <text evidence="3">In the N-terminal section; belongs to the phytochrome family.</text>
</comment>
<dbReference type="GO" id="GO:0005886">
    <property type="term" value="C:plasma membrane"/>
    <property type="evidence" value="ECO:0007669"/>
    <property type="project" value="UniProtKB-SubCell"/>
</dbReference>
<evidence type="ECO:0000256" key="7">
    <source>
        <dbReference type="ARBA" id="ARBA00022553"/>
    </source>
</evidence>
<dbReference type="EC" id="2.7.13.3" evidence="4"/>
<dbReference type="Gene3D" id="1.10.287.130">
    <property type="match status" value="1"/>
</dbReference>
<evidence type="ECO:0000256" key="9">
    <source>
        <dbReference type="ARBA" id="ARBA00022741"/>
    </source>
</evidence>
<dbReference type="Gene3D" id="3.40.50.2300">
    <property type="match status" value="2"/>
</dbReference>
<evidence type="ECO:0000256" key="15">
    <source>
        <dbReference type="ARBA" id="ARBA00024867"/>
    </source>
</evidence>
<dbReference type="CDD" id="cd18773">
    <property type="entry name" value="PDC1_HK_sensor"/>
    <property type="match status" value="1"/>
</dbReference>
<dbReference type="InterPro" id="IPR037522">
    <property type="entry name" value="HD_GYP_dom"/>
</dbReference>
<evidence type="ECO:0000259" key="21">
    <source>
        <dbReference type="PROSITE" id="PS51832"/>
    </source>
</evidence>
<evidence type="ECO:0000256" key="6">
    <source>
        <dbReference type="ARBA" id="ARBA00022475"/>
    </source>
</evidence>
<evidence type="ECO:0000256" key="18">
    <source>
        <dbReference type="SAM" id="Phobius"/>
    </source>
</evidence>
<dbReference type="Gene3D" id="1.20.120.160">
    <property type="entry name" value="HPT domain"/>
    <property type="match status" value="1"/>
</dbReference>
<dbReference type="InterPro" id="IPR036641">
    <property type="entry name" value="HPT_dom_sf"/>
</dbReference>
<feature type="domain" description="Response regulatory" evidence="20">
    <location>
        <begin position="692"/>
        <end position="810"/>
    </location>
</feature>
<dbReference type="InterPro" id="IPR001789">
    <property type="entry name" value="Sig_transdc_resp-reg_receiver"/>
</dbReference>
<dbReference type="InterPro" id="IPR004358">
    <property type="entry name" value="Sig_transdc_His_kin-like_C"/>
</dbReference>
<dbReference type="CDD" id="cd12912">
    <property type="entry name" value="PDC2_MCP_like"/>
    <property type="match status" value="1"/>
</dbReference>
<dbReference type="SMART" id="SM00387">
    <property type="entry name" value="HATPase_c"/>
    <property type="match status" value="1"/>
</dbReference>
<evidence type="ECO:0000256" key="8">
    <source>
        <dbReference type="ARBA" id="ARBA00022692"/>
    </source>
</evidence>
<keyword evidence="9" id="KW-0547">Nucleotide-binding</keyword>
<reference evidence="22 23" key="1">
    <citation type="submission" date="2018-05" db="EMBL/GenBank/DDBJ databases">
        <title>Genome comparison of Eubacterium sp.</title>
        <authorList>
            <person name="Feng Y."/>
            <person name="Sanchez-Andrea I."/>
            <person name="Stams A.J.M."/>
            <person name="De Vos W.M."/>
        </authorList>
    </citation>
    <scope>NUCLEOTIDE SEQUENCE [LARGE SCALE GENOMIC DNA]</scope>
    <source>
        <strain evidence="22 23">YI</strain>
    </source>
</reference>
<feature type="domain" description="HD-GYP" evidence="21">
    <location>
        <begin position="1184"/>
        <end position="1394"/>
    </location>
</feature>
<dbReference type="CDD" id="cd00082">
    <property type="entry name" value="HisKA"/>
    <property type="match status" value="1"/>
</dbReference>
<dbReference type="PANTHER" id="PTHR45339">
    <property type="entry name" value="HYBRID SIGNAL TRANSDUCTION HISTIDINE KINASE J"/>
    <property type="match status" value="1"/>
</dbReference>
<dbReference type="SMART" id="SM00448">
    <property type="entry name" value="REC"/>
    <property type="match status" value="2"/>
</dbReference>
<dbReference type="InterPro" id="IPR036097">
    <property type="entry name" value="HisK_dim/P_sf"/>
</dbReference>
<dbReference type="SMART" id="SM00388">
    <property type="entry name" value="HisKA"/>
    <property type="match status" value="1"/>
</dbReference>
<dbReference type="PROSITE" id="PS50110">
    <property type="entry name" value="RESPONSE_REGULATORY"/>
    <property type="match status" value="2"/>
</dbReference>
<dbReference type="InterPro" id="IPR036890">
    <property type="entry name" value="HATPase_C_sf"/>
</dbReference>
<dbReference type="Gene3D" id="3.30.450.20">
    <property type="entry name" value="PAS domain"/>
    <property type="match status" value="1"/>
</dbReference>
<dbReference type="InterPro" id="IPR003594">
    <property type="entry name" value="HATPase_dom"/>
</dbReference>
<dbReference type="PROSITE" id="PS51832">
    <property type="entry name" value="HD_GYP"/>
    <property type="match status" value="1"/>
</dbReference>
<dbReference type="PRINTS" id="PR00344">
    <property type="entry name" value="BCTRLSENSOR"/>
</dbReference>
<dbReference type="GO" id="GO:0000155">
    <property type="term" value="F:phosphorelay sensor kinase activity"/>
    <property type="evidence" value="ECO:0007669"/>
    <property type="project" value="InterPro"/>
</dbReference>
<proteinExistence type="inferred from homology"/>
<evidence type="ECO:0000256" key="10">
    <source>
        <dbReference type="ARBA" id="ARBA00022777"/>
    </source>
</evidence>
<dbReference type="Pfam" id="PF02518">
    <property type="entry name" value="HATPase_c"/>
    <property type="match status" value="1"/>
</dbReference>
<keyword evidence="10" id="KW-0418">Kinase</keyword>
<dbReference type="CDD" id="cd16922">
    <property type="entry name" value="HATPase_EvgS-ArcB-TorS-like"/>
    <property type="match status" value="1"/>
</dbReference>
<keyword evidence="13" id="KW-0902">Two-component regulatory system</keyword>
<dbReference type="SUPFAM" id="SSF47226">
    <property type="entry name" value="Histidine-containing phosphotransfer domain, HPT domain"/>
    <property type="match status" value="1"/>
</dbReference>
<dbReference type="SUPFAM" id="SSF55874">
    <property type="entry name" value="ATPase domain of HSP90 chaperone/DNA topoisomerase II/histidine kinase"/>
    <property type="match status" value="1"/>
</dbReference>
<evidence type="ECO:0000256" key="11">
    <source>
        <dbReference type="ARBA" id="ARBA00022840"/>
    </source>
</evidence>
<evidence type="ECO:0000256" key="16">
    <source>
        <dbReference type="ARBA" id="ARBA00074306"/>
    </source>
</evidence>
<evidence type="ECO:0000313" key="23">
    <source>
        <dbReference type="Proteomes" id="UP000218387"/>
    </source>
</evidence>
<dbReference type="SUPFAM" id="SSF109604">
    <property type="entry name" value="HD-domain/PDEase-like"/>
    <property type="match status" value="1"/>
</dbReference>
<keyword evidence="10" id="KW-0808">Transferase</keyword>
<evidence type="ECO:0000256" key="12">
    <source>
        <dbReference type="ARBA" id="ARBA00022989"/>
    </source>
</evidence>
<evidence type="ECO:0000256" key="17">
    <source>
        <dbReference type="PROSITE-ProRule" id="PRU00169"/>
    </source>
</evidence>
<feature type="transmembrane region" description="Helical" evidence="18">
    <location>
        <begin position="291"/>
        <end position="311"/>
    </location>
</feature>
<evidence type="ECO:0000256" key="4">
    <source>
        <dbReference type="ARBA" id="ARBA00012438"/>
    </source>
</evidence>
<dbReference type="InterPro" id="IPR003607">
    <property type="entry name" value="HD/PDEase_dom"/>
</dbReference>
<feature type="modified residue" description="4-aspartylphosphate" evidence="17">
    <location>
        <position position="741"/>
    </location>
</feature>
<dbReference type="CDD" id="cd17546">
    <property type="entry name" value="REC_hyHK_CKI1_RcsC-like"/>
    <property type="match status" value="1"/>
</dbReference>
<comment type="subcellular location">
    <subcellularLocation>
        <location evidence="2">Cell membrane</location>
        <topology evidence="2">Multi-pass membrane protein</topology>
    </subcellularLocation>
</comment>
<evidence type="ECO:0000256" key="5">
    <source>
        <dbReference type="ARBA" id="ARBA00018672"/>
    </source>
</evidence>
<dbReference type="SMART" id="SM00471">
    <property type="entry name" value="HDc"/>
    <property type="match status" value="1"/>
</dbReference>
<comment type="function">
    <text evidence="15">May play the central regulatory role in sporulation. It may be an element of the effector pathway responsible for the activation of sporulation genes in response to nutritional stress. Spo0A may act in concert with spo0H (a sigma factor) to control the expression of some genes that are critical to the sporulation process.</text>
</comment>
<dbReference type="InterPro" id="IPR033479">
    <property type="entry name" value="dCache_1"/>
</dbReference>
<dbReference type="EMBL" id="CP029487">
    <property type="protein sequence ID" value="QCT71867.1"/>
    <property type="molecule type" value="Genomic_DNA"/>
</dbReference>
<dbReference type="Pfam" id="PF00512">
    <property type="entry name" value="HisKA"/>
    <property type="match status" value="1"/>
</dbReference>
<dbReference type="RefSeq" id="WP_096918590.1">
    <property type="nucleotide sequence ID" value="NZ_CP029487.1"/>
</dbReference>
<accession>A0A4P9C8N8</accession>
<dbReference type="Gene3D" id="1.10.3210.10">
    <property type="entry name" value="Hypothetical protein af1432"/>
    <property type="match status" value="1"/>
</dbReference>
<dbReference type="InterPro" id="IPR011006">
    <property type="entry name" value="CheY-like_superfamily"/>
</dbReference>
<keyword evidence="8 18" id="KW-0812">Transmembrane</keyword>
<keyword evidence="7 17" id="KW-0597">Phosphoprotein</keyword>
<evidence type="ECO:0000256" key="2">
    <source>
        <dbReference type="ARBA" id="ARBA00004651"/>
    </source>
</evidence>
<evidence type="ECO:0000259" key="19">
    <source>
        <dbReference type="PROSITE" id="PS50109"/>
    </source>
</evidence>
<evidence type="ECO:0000313" key="22">
    <source>
        <dbReference type="EMBL" id="QCT71867.1"/>
    </source>
</evidence>
<evidence type="ECO:0000259" key="20">
    <source>
        <dbReference type="PROSITE" id="PS50110"/>
    </source>
</evidence>
<dbReference type="CDD" id="cd00077">
    <property type="entry name" value="HDc"/>
    <property type="match status" value="1"/>
</dbReference>
<dbReference type="Pfam" id="PF13487">
    <property type="entry name" value="HD_5"/>
    <property type="match status" value="1"/>
</dbReference>
<dbReference type="Pfam" id="PF02743">
    <property type="entry name" value="dCache_1"/>
    <property type="match status" value="1"/>
</dbReference>
<keyword evidence="6" id="KW-1003">Cell membrane</keyword>
<feature type="domain" description="Histidine kinase" evidence="19">
    <location>
        <begin position="332"/>
        <end position="553"/>
    </location>
</feature>
<dbReference type="Gene3D" id="3.30.565.10">
    <property type="entry name" value="Histidine kinase-like ATPase, C-terminal domain"/>
    <property type="match status" value="1"/>
</dbReference>
<protein>
    <recommendedName>
        <fullName evidence="16">Circadian input-output histidine kinase CikA</fullName>
        <ecNumber evidence="4">2.7.13.3</ecNumber>
    </recommendedName>
    <alternativeName>
        <fullName evidence="5">Stage 0 sporulation protein A homolog</fullName>
    </alternativeName>
</protein>
<dbReference type="GO" id="GO:0005524">
    <property type="term" value="F:ATP binding"/>
    <property type="evidence" value="ECO:0007669"/>
    <property type="project" value="UniProtKB-KW"/>
</dbReference>
<evidence type="ECO:0000256" key="14">
    <source>
        <dbReference type="ARBA" id="ARBA00023136"/>
    </source>
</evidence>
<feature type="domain" description="Response regulatory" evidence="20">
    <location>
        <begin position="1049"/>
        <end position="1164"/>
    </location>
</feature>
<evidence type="ECO:0000256" key="1">
    <source>
        <dbReference type="ARBA" id="ARBA00000085"/>
    </source>
</evidence>
<dbReference type="SUPFAM" id="SSF52172">
    <property type="entry name" value="CheY-like"/>
    <property type="match status" value="2"/>
</dbReference>
<keyword evidence="12 18" id="KW-1133">Transmembrane helix</keyword>
<dbReference type="Pfam" id="PF00072">
    <property type="entry name" value="Response_reg"/>
    <property type="match status" value="2"/>
</dbReference>
<keyword evidence="14 18" id="KW-0472">Membrane</keyword>
<dbReference type="KEGG" id="emt:CPZ25_011175"/>
<organism evidence="22 23">
    <name type="scientific">Eubacterium maltosivorans</name>
    <dbReference type="NCBI Taxonomy" id="2041044"/>
    <lineage>
        <taxon>Bacteria</taxon>
        <taxon>Bacillati</taxon>
        <taxon>Bacillota</taxon>
        <taxon>Clostridia</taxon>
        <taxon>Eubacteriales</taxon>
        <taxon>Eubacteriaceae</taxon>
        <taxon>Eubacterium</taxon>
    </lineage>
</organism>
<dbReference type="Proteomes" id="UP000218387">
    <property type="component" value="Chromosome"/>
</dbReference>
<dbReference type="SUPFAM" id="SSF47384">
    <property type="entry name" value="Homodimeric domain of signal transducing histidine kinase"/>
    <property type="match status" value="1"/>
</dbReference>
<keyword evidence="23" id="KW-1185">Reference proteome</keyword>
<comment type="catalytic activity">
    <reaction evidence="1">
        <text>ATP + protein L-histidine = ADP + protein N-phospho-L-histidine.</text>
        <dbReference type="EC" id="2.7.13.3"/>
    </reaction>
</comment>
<dbReference type="InterPro" id="IPR005467">
    <property type="entry name" value="His_kinase_dom"/>
</dbReference>
<keyword evidence="11" id="KW-0067">ATP-binding</keyword>
<evidence type="ECO:0000256" key="3">
    <source>
        <dbReference type="ARBA" id="ARBA00006402"/>
    </source>
</evidence>
<gene>
    <name evidence="22" type="ORF">CPZ25_011175</name>
</gene>
<dbReference type="FunFam" id="3.30.565.10:FF:000010">
    <property type="entry name" value="Sensor histidine kinase RcsC"/>
    <property type="match status" value="1"/>
</dbReference>
<dbReference type="PANTHER" id="PTHR45339:SF1">
    <property type="entry name" value="HYBRID SIGNAL TRANSDUCTION HISTIDINE KINASE J"/>
    <property type="match status" value="1"/>
</dbReference>
<dbReference type="InterPro" id="IPR003661">
    <property type="entry name" value="HisK_dim/P_dom"/>
</dbReference>